<evidence type="ECO:0000313" key="2">
    <source>
        <dbReference type="EMBL" id="KAF6231706.1"/>
    </source>
</evidence>
<comment type="caution">
    <text evidence="2">The sequence shown here is derived from an EMBL/GenBank/DDBJ whole genome shotgun (WGS) entry which is preliminary data.</text>
</comment>
<dbReference type="Proteomes" id="UP000578531">
    <property type="component" value="Unassembled WGS sequence"/>
</dbReference>
<feature type="region of interest" description="Disordered" evidence="1">
    <location>
        <begin position="19"/>
        <end position="64"/>
    </location>
</feature>
<feature type="compositionally biased region" description="Basic and acidic residues" evidence="1">
    <location>
        <begin position="42"/>
        <end position="55"/>
    </location>
</feature>
<keyword evidence="3" id="KW-1185">Reference proteome</keyword>
<gene>
    <name evidence="2" type="ORF">HO173_010008</name>
</gene>
<sequence length="91" mass="9656">MGDLQPAYHLAAAIAADSNSPRVGAAMPSNHPKMNATLKQLDNSDKVHDYPKGDESDQDDSGKIAGGAIRFLSLSYRSQVNVKPETSESVA</sequence>
<organism evidence="2 3">
    <name type="scientific">Letharia columbiana</name>
    <dbReference type="NCBI Taxonomy" id="112416"/>
    <lineage>
        <taxon>Eukaryota</taxon>
        <taxon>Fungi</taxon>
        <taxon>Dikarya</taxon>
        <taxon>Ascomycota</taxon>
        <taxon>Pezizomycotina</taxon>
        <taxon>Lecanoromycetes</taxon>
        <taxon>OSLEUM clade</taxon>
        <taxon>Lecanoromycetidae</taxon>
        <taxon>Lecanorales</taxon>
        <taxon>Lecanorineae</taxon>
        <taxon>Parmeliaceae</taxon>
        <taxon>Letharia</taxon>
    </lineage>
</organism>
<proteinExistence type="predicted"/>
<dbReference type="RefSeq" id="XP_037161138.1">
    <property type="nucleotide sequence ID" value="XM_037311894.1"/>
</dbReference>
<accession>A0A8H6L167</accession>
<evidence type="ECO:0000313" key="3">
    <source>
        <dbReference type="Proteomes" id="UP000578531"/>
    </source>
</evidence>
<name>A0A8H6L167_9LECA</name>
<protein>
    <submittedName>
        <fullName evidence="2">Uncharacterized protein</fullName>
    </submittedName>
</protein>
<evidence type="ECO:0000256" key="1">
    <source>
        <dbReference type="SAM" id="MobiDB-lite"/>
    </source>
</evidence>
<reference evidence="2 3" key="1">
    <citation type="journal article" date="2020" name="Genomics">
        <title>Complete, high-quality genomes from long-read metagenomic sequencing of two wolf lichen thalli reveals enigmatic genome architecture.</title>
        <authorList>
            <person name="McKenzie S.K."/>
            <person name="Walston R.F."/>
            <person name="Allen J.L."/>
        </authorList>
    </citation>
    <scope>NUCLEOTIDE SEQUENCE [LARGE SCALE GENOMIC DNA]</scope>
    <source>
        <strain evidence="2">WasteWater2</strain>
    </source>
</reference>
<dbReference type="GeneID" id="59291655"/>
<dbReference type="EMBL" id="JACCJC010000054">
    <property type="protein sequence ID" value="KAF6231706.1"/>
    <property type="molecule type" value="Genomic_DNA"/>
</dbReference>
<dbReference type="AlphaFoldDB" id="A0A8H6L167"/>